<feature type="domain" description="Asl1-like glycosyl hydrolase catalytic" evidence="2">
    <location>
        <begin position="29"/>
        <end position="273"/>
    </location>
</feature>
<accession>A0A2T2NFZ9</accession>
<name>A0A2T2NFZ9_CORCC</name>
<dbReference type="PANTHER" id="PTHR34154:SF3">
    <property type="entry name" value="ALKALI-SENSITIVE LINKAGE PROTEIN 1"/>
    <property type="match status" value="1"/>
</dbReference>
<sequence length="309" mass="33500">MRTSTLATITAATTLLTPITATTSRKRGLCYVPSDDHPGDDTIWTTTPGSDLTWYYNYKAEPSSAYSSDESLEFVPMLWGASDSDVGTPFLDTVKRLVASGVNITYVLGFNEPDGPHATGGSNIPADLAASSWKAQLEPLREMGIRVGAPAVTGSPTGFVWLENFFNACDGGCNPDFFPVHFYGSFEGLASHVGQVMGTYPNKTVWVTEYGFPEQDLETTQEFFNTTMEWFDRMENITHYSYFGAFRSDVSNVGPNSAMLTQDGKLTDIGSWYLGGAATNNIPKGDAGQKAIFAGWSLVVVATAAWALF</sequence>
<dbReference type="SUPFAM" id="SSF51445">
    <property type="entry name" value="(Trans)glycosidases"/>
    <property type="match status" value="1"/>
</dbReference>
<dbReference type="Gene3D" id="3.20.20.80">
    <property type="entry name" value="Glycosidases"/>
    <property type="match status" value="1"/>
</dbReference>
<feature type="chain" id="PRO_5015535664" description="Asl1-like glycosyl hydrolase catalytic domain-containing protein" evidence="1">
    <location>
        <begin position="22"/>
        <end position="309"/>
    </location>
</feature>
<dbReference type="FunFam" id="3.20.20.80:FF:000207">
    <property type="entry name" value="Glycoside hydrolase family 128 protein"/>
    <property type="match status" value="1"/>
</dbReference>
<dbReference type="OrthoDB" id="43654at2759"/>
<keyword evidence="4" id="KW-1185">Reference proteome</keyword>
<protein>
    <recommendedName>
        <fullName evidence="2">Asl1-like glycosyl hydrolase catalytic domain-containing protein</fullName>
    </recommendedName>
</protein>
<evidence type="ECO:0000313" key="3">
    <source>
        <dbReference type="EMBL" id="PSN64363.1"/>
    </source>
</evidence>
<dbReference type="InterPro" id="IPR053183">
    <property type="entry name" value="ASL1"/>
</dbReference>
<dbReference type="Proteomes" id="UP000240883">
    <property type="component" value="Unassembled WGS sequence"/>
</dbReference>
<dbReference type="PANTHER" id="PTHR34154">
    <property type="entry name" value="ALKALI-SENSITIVE LINKAGE PROTEIN 1"/>
    <property type="match status" value="1"/>
</dbReference>
<dbReference type="EMBL" id="KZ678138">
    <property type="protein sequence ID" value="PSN64363.1"/>
    <property type="molecule type" value="Genomic_DNA"/>
</dbReference>
<proteinExistence type="predicted"/>
<keyword evidence="1" id="KW-0732">Signal</keyword>
<evidence type="ECO:0000259" key="2">
    <source>
        <dbReference type="Pfam" id="PF11790"/>
    </source>
</evidence>
<gene>
    <name evidence="3" type="ORF">BS50DRAFT_71596</name>
</gene>
<dbReference type="AlphaFoldDB" id="A0A2T2NFZ9"/>
<evidence type="ECO:0000256" key="1">
    <source>
        <dbReference type="SAM" id="SignalP"/>
    </source>
</evidence>
<dbReference type="GO" id="GO:0071966">
    <property type="term" value="P:fungal-type cell wall polysaccharide metabolic process"/>
    <property type="evidence" value="ECO:0007669"/>
    <property type="project" value="TreeGrafter"/>
</dbReference>
<feature type="signal peptide" evidence="1">
    <location>
        <begin position="1"/>
        <end position="21"/>
    </location>
</feature>
<reference evidence="3 4" key="1">
    <citation type="journal article" date="2018" name="Front. Microbiol.">
        <title>Genome-Wide Analysis of Corynespora cassiicola Leaf Fall Disease Putative Effectors.</title>
        <authorList>
            <person name="Lopez D."/>
            <person name="Ribeiro S."/>
            <person name="Label P."/>
            <person name="Fumanal B."/>
            <person name="Venisse J.S."/>
            <person name="Kohler A."/>
            <person name="de Oliveira R.R."/>
            <person name="Labutti K."/>
            <person name="Lipzen A."/>
            <person name="Lail K."/>
            <person name="Bauer D."/>
            <person name="Ohm R.A."/>
            <person name="Barry K.W."/>
            <person name="Spatafora J."/>
            <person name="Grigoriev I.V."/>
            <person name="Martin F.M."/>
            <person name="Pujade-Renaud V."/>
        </authorList>
    </citation>
    <scope>NUCLEOTIDE SEQUENCE [LARGE SCALE GENOMIC DNA]</scope>
    <source>
        <strain evidence="3 4">Philippines</strain>
    </source>
</reference>
<evidence type="ECO:0000313" key="4">
    <source>
        <dbReference type="Proteomes" id="UP000240883"/>
    </source>
</evidence>
<organism evidence="3 4">
    <name type="scientific">Corynespora cassiicola Philippines</name>
    <dbReference type="NCBI Taxonomy" id="1448308"/>
    <lineage>
        <taxon>Eukaryota</taxon>
        <taxon>Fungi</taxon>
        <taxon>Dikarya</taxon>
        <taxon>Ascomycota</taxon>
        <taxon>Pezizomycotina</taxon>
        <taxon>Dothideomycetes</taxon>
        <taxon>Pleosporomycetidae</taxon>
        <taxon>Pleosporales</taxon>
        <taxon>Corynesporascaceae</taxon>
        <taxon>Corynespora</taxon>
    </lineage>
</organism>
<dbReference type="InterPro" id="IPR017853">
    <property type="entry name" value="GH"/>
</dbReference>
<dbReference type="GO" id="GO:0009277">
    <property type="term" value="C:fungal-type cell wall"/>
    <property type="evidence" value="ECO:0007669"/>
    <property type="project" value="TreeGrafter"/>
</dbReference>
<dbReference type="Pfam" id="PF11790">
    <property type="entry name" value="Glyco_hydro_cc"/>
    <property type="match status" value="1"/>
</dbReference>
<dbReference type="STRING" id="1448308.A0A2T2NFZ9"/>
<dbReference type="InterPro" id="IPR024655">
    <property type="entry name" value="Asl1_glyco_hydro_catalytic"/>
</dbReference>